<dbReference type="PROSITE" id="PS50102">
    <property type="entry name" value="RRM"/>
    <property type="match status" value="1"/>
</dbReference>
<dbReference type="GO" id="GO:0033290">
    <property type="term" value="C:eukaryotic 48S preinitiation complex"/>
    <property type="evidence" value="ECO:0007669"/>
    <property type="project" value="UniProtKB-UniRule"/>
</dbReference>
<dbReference type="Proteomes" id="UP001300502">
    <property type="component" value="Unassembled WGS sequence"/>
</dbReference>
<dbReference type="GO" id="GO:0001732">
    <property type="term" value="P:formation of cytoplasmic translation initiation complex"/>
    <property type="evidence" value="ECO:0007669"/>
    <property type="project" value="UniProtKB-UniRule"/>
</dbReference>
<feature type="compositionally biased region" description="Polar residues" evidence="7">
    <location>
        <begin position="1"/>
        <end position="17"/>
    </location>
</feature>
<dbReference type="GO" id="GO:0005852">
    <property type="term" value="C:eukaryotic translation initiation factor 3 complex"/>
    <property type="evidence" value="ECO:0007669"/>
    <property type="project" value="UniProtKB-UniRule"/>
</dbReference>
<dbReference type="Gene3D" id="3.30.70.330">
    <property type="match status" value="1"/>
</dbReference>
<dbReference type="Pfam" id="PF00076">
    <property type="entry name" value="RRM_1"/>
    <property type="match status" value="1"/>
</dbReference>
<dbReference type="PANTHER" id="PTHR10352">
    <property type="entry name" value="EUKARYOTIC TRANSLATION INITIATION FACTOR 3 SUBUNIT G"/>
    <property type="match status" value="1"/>
</dbReference>
<gene>
    <name evidence="9" type="ORF">GAYE_SCF22MG4195</name>
</gene>
<evidence type="ECO:0000256" key="1">
    <source>
        <dbReference type="ARBA" id="ARBA00022490"/>
    </source>
</evidence>
<dbReference type="AlphaFoldDB" id="A0AAV9IGC8"/>
<dbReference type="SUPFAM" id="SSF54928">
    <property type="entry name" value="RNA-binding domain, RBD"/>
    <property type="match status" value="1"/>
</dbReference>
<dbReference type="PIRSF" id="PIRSF037949">
    <property type="entry name" value="Transl_init_eIF-3_RNA-bind"/>
    <property type="match status" value="1"/>
</dbReference>
<feature type="region of interest" description="Disordered" evidence="7">
    <location>
        <begin position="181"/>
        <end position="220"/>
    </location>
</feature>
<comment type="similarity">
    <text evidence="5">Belongs to the eIF-3 subunit G family.</text>
</comment>
<comment type="subcellular location">
    <subcellularLocation>
        <location evidence="5">Cytoplasm</location>
    </subcellularLocation>
</comment>
<dbReference type="InterPro" id="IPR000504">
    <property type="entry name" value="RRM_dom"/>
</dbReference>
<dbReference type="HAMAP" id="MF_03006">
    <property type="entry name" value="eIF3g"/>
    <property type="match status" value="1"/>
</dbReference>
<keyword evidence="1 5" id="KW-0963">Cytoplasm</keyword>
<dbReference type="InterPro" id="IPR012677">
    <property type="entry name" value="Nucleotide-bd_a/b_plait_sf"/>
</dbReference>
<sequence length="298" mass="33757">MATSSLLPNNSNATTTKPVVREWADEDDSSNNNKLPPREEWYDEEGLKHVVEYHFNDDNKLVKTTKVFRVKKQTRQVSKTVAERRHWKKFGDCQKAPPGPEPGVTAVSLDDISIEYKHGEGSEGEEDLKAKEQKDIQKMLAMQRFKRRLEERRAGVANWAQLMALKAGAQRDELEAPATNTNAANTGKYVPPHLRAGAKTSSDSSYTRDDSATVRVSNLSPNTTESDLQELFRPFGNIRRIFISKDRHTGEGKGFAFVAFSNKEDARKCIEKLDGYGYDHLILRCEWAKPSENKRGQK</sequence>
<organism evidence="9 10">
    <name type="scientific">Galdieria yellowstonensis</name>
    <dbReference type="NCBI Taxonomy" id="3028027"/>
    <lineage>
        <taxon>Eukaryota</taxon>
        <taxon>Rhodophyta</taxon>
        <taxon>Bangiophyceae</taxon>
        <taxon>Galdieriales</taxon>
        <taxon>Galdieriaceae</taxon>
        <taxon>Galdieria</taxon>
    </lineage>
</organism>
<evidence type="ECO:0000256" key="5">
    <source>
        <dbReference type="HAMAP-Rule" id="MF_03006"/>
    </source>
</evidence>
<keyword evidence="3 6" id="KW-0694">RNA-binding</keyword>
<accession>A0AAV9IGC8</accession>
<dbReference type="SMART" id="SM00360">
    <property type="entry name" value="RRM"/>
    <property type="match status" value="1"/>
</dbReference>
<comment type="subunit">
    <text evidence="5">Component of the eukaryotic translation initiation factor 3 (eIF-3) complex.</text>
</comment>
<dbReference type="GO" id="GO:0003723">
    <property type="term" value="F:RNA binding"/>
    <property type="evidence" value="ECO:0007669"/>
    <property type="project" value="UniProtKB-UniRule"/>
</dbReference>
<evidence type="ECO:0000256" key="6">
    <source>
        <dbReference type="PROSITE-ProRule" id="PRU00176"/>
    </source>
</evidence>
<protein>
    <recommendedName>
        <fullName evidence="5">Eukaryotic translation initiation factor 3 subunit G</fullName>
        <shortName evidence="5">eIF3g</shortName>
    </recommendedName>
    <alternativeName>
        <fullName evidence="5">Eukaryotic translation initiation factor 3 RNA-binding subunit</fullName>
        <shortName evidence="5">eIF-3 RNA-binding subunit</shortName>
    </alternativeName>
    <alternativeName>
        <fullName evidence="5">Eukaryotic translation initiation factor 3 subunit 4</fullName>
    </alternativeName>
</protein>
<feature type="region of interest" description="Disordered" evidence="7">
    <location>
        <begin position="1"/>
        <end position="40"/>
    </location>
</feature>
<dbReference type="EMBL" id="JANCYU010000038">
    <property type="protein sequence ID" value="KAK4526281.1"/>
    <property type="molecule type" value="Genomic_DNA"/>
</dbReference>
<dbReference type="GO" id="GO:0003743">
    <property type="term" value="F:translation initiation factor activity"/>
    <property type="evidence" value="ECO:0007669"/>
    <property type="project" value="UniProtKB-UniRule"/>
</dbReference>
<dbReference type="InterPro" id="IPR035979">
    <property type="entry name" value="RBD_domain_sf"/>
</dbReference>
<keyword evidence="2 5" id="KW-0396">Initiation factor</keyword>
<evidence type="ECO:0000256" key="2">
    <source>
        <dbReference type="ARBA" id="ARBA00022540"/>
    </source>
</evidence>
<evidence type="ECO:0000256" key="7">
    <source>
        <dbReference type="SAM" id="MobiDB-lite"/>
    </source>
</evidence>
<evidence type="ECO:0000256" key="3">
    <source>
        <dbReference type="ARBA" id="ARBA00022884"/>
    </source>
</evidence>
<name>A0AAV9IGC8_9RHOD</name>
<proteinExistence type="inferred from homology"/>
<feature type="domain" description="RRM" evidence="8">
    <location>
        <begin position="212"/>
        <end position="290"/>
    </location>
</feature>
<evidence type="ECO:0000259" key="8">
    <source>
        <dbReference type="PROSITE" id="PS50102"/>
    </source>
</evidence>
<keyword evidence="4 5" id="KW-0648">Protein biosynthesis</keyword>
<comment type="function">
    <text evidence="5">RNA-binding component of the eukaryotic translation initiation factor 3 (eIF-3) complex, which is involved in protein synthesis of a specialized repertoire of mRNAs and, together with other initiation factors, stimulates binding of mRNA and methionyl-tRNAi to the 40S ribosome. The eIF-3 complex specifically targets and initiates translation of a subset of mRNAs involved in cell proliferation. This subunit can bind 18S rRNA.</text>
</comment>
<dbReference type="GO" id="GO:0016282">
    <property type="term" value="C:eukaryotic 43S preinitiation complex"/>
    <property type="evidence" value="ECO:0007669"/>
    <property type="project" value="UniProtKB-UniRule"/>
</dbReference>
<dbReference type="InterPro" id="IPR003954">
    <property type="entry name" value="RRM_euk-type"/>
</dbReference>
<evidence type="ECO:0000256" key="4">
    <source>
        <dbReference type="ARBA" id="ARBA00022917"/>
    </source>
</evidence>
<keyword evidence="10" id="KW-1185">Reference proteome</keyword>
<dbReference type="CDD" id="cd12408">
    <property type="entry name" value="RRM_eIF3G_like"/>
    <property type="match status" value="1"/>
</dbReference>
<evidence type="ECO:0000313" key="10">
    <source>
        <dbReference type="Proteomes" id="UP001300502"/>
    </source>
</evidence>
<dbReference type="InterPro" id="IPR017334">
    <property type="entry name" value="eIF3_g"/>
</dbReference>
<dbReference type="SMART" id="SM00361">
    <property type="entry name" value="RRM_1"/>
    <property type="match status" value="1"/>
</dbReference>
<dbReference type="Pfam" id="PF12353">
    <property type="entry name" value="eIF3g"/>
    <property type="match status" value="1"/>
</dbReference>
<evidence type="ECO:0000313" key="9">
    <source>
        <dbReference type="EMBL" id="KAK4526281.1"/>
    </source>
</evidence>
<reference evidence="9 10" key="1">
    <citation type="submission" date="2022-07" db="EMBL/GenBank/DDBJ databases">
        <title>Genome-wide signatures of adaptation to extreme environments.</title>
        <authorList>
            <person name="Cho C.H."/>
            <person name="Yoon H.S."/>
        </authorList>
    </citation>
    <scope>NUCLEOTIDE SEQUENCE [LARGE SCALE GENOMIC DNA]</scope>
    <source>
        <strain evidence="9 10">108.79 E11</strain>
    </source>
</reference>
<comment type="caution">
    <text evidence="9">The sequence shown here is derived from an EMBL/GenBank/DDBJ whole genome shotgun (WGS) entry which is preliminary data.</text>
</comment>
<dbReference type="InterPro" id="IPR034240">
    <property type="entry name" value="eIF3G_RRM"/>
</dbReference>
<dbReference type="InterPro" id="IPR024675">
    <property type="entry name" value="eIF3g_N"/>
</dbReference>